<accession>A0A0D7BEH7</accession>
<gene>
    <name evidence="1" type="ORF">CYLTODRAFT_489606</name>
</gene>
<keyword evidence="2" id="KW-1185">Reference proteome</keyword>
<sequence>MAFTLVYTRLPPEIRREIDIWACLMLKETLVEAIKRRTIEGPLPAALYAFTAIKTAAHFGSFLTSLPTAPTIGSAVVNLAIDGSNHWSHMDWNRLVSARKHLHRLKSIKLRRVVVGEHGMVALASGLEHFVLVGCRVTSSSLLLAVGHVRSFVGKGNDIIISSEGGEGTFALTRLLLVAMSEQESNFYCTLLARVEWVECLIVRGIQKGWVLGGSWSTVKYFTCLFGLPRYPIDLSTAAFVSLGTSDNCLDVALAYIPRQTTARLVVGVDVAVGTSPDCFWPLWSALDLCSSAVSICVVFHLRGRSIQEAMLEEADGYHLKLCASNVVEGEELCARAMVDVCFNESSTFYRSE</sequence>
<dbReference type="Proteomes" id="UP000054007">
    <property type="component" value="Unassembled WGS sequence"/>
</dbReference>
<evidence type="ECO:0000313" key="1">
    <source>
        <dbReference type="EMBL" id="KIY68585.1"/>
    </source>
</evidence>
<organism evidence="1 2">
    <name type="scientific">Cylindrobasidium torrendii FP15055 ss-10</name>
    <dbReference type="NCBI Taxonomy" id="1314674"/>
    <lineage>
        <taxon>Eukaryota</taxon>
        <taxon>Fungi</taxon>
        <taxon>Dikarya</taxon>
        <taxon>Basidiomycota</taxon>
        <taxon>Agaricomycotina</taxon>
        <taxon>Agaricomycetes</taxon>
        <taxon>Agaricomycetidae</taxon>
        <taxon>Agaricales</taxon>
        <taxon>Marasmiineae</taxon>
        <taxon>Physalacriaceae</taxon>
        <taxon>Cylindrobasidium</taxon>
    </lineage>
</organism>
<name>A0A0D7BEH7_9AGAR</name>
<proteinExistence type="predicted"/>
<evidence type="ECO:0008006" key="3">
    <source>
        <dbReference type="Google" id="ProtNLM"/>
    </source>
</evidence>
<dbReference type="EMBL" id="KN880499">
    <property type="protein sequence ID" value="KIY68585.1"/>
    <property type="molecule type" value="Genomic_DNA"/>
</dbReference>
<evidence type="ECO:0000313" key="2">
    <source>
        <dbReference type="Proteomes" id="UP000054007"/>
    </source>
</evidence>
<reference evidence="1 2" key="1">
    <citation type="journal article" date="2015" name="Fungal Genet. Biol.">
        <title>Evolution of novel wood decay mechanisms in Agaricales revealed by the genome sequences of Fistulina hepatica and Cylindrobasidium torrendii.</title>
        <authorList>
            <person name="Floudas D."/>
            <person name="Held B.W."/>
            <person name="Riley R."/>
            <person name="Nagy L.G."/>
            <person name="Koehler G."/>
            <person name="Ransdell A.S."/>
            <person name="Younus H."/>
            <person name="Chow J."/>
            <person name="Chiniquy J."/>
            <person name="Lipzen A."/>
            <person name="Tritt A."/>
            <person name="Sun H."/>
            <person name="Haridas S."/>
            <person name="LaButti K."/>
            <person name="Ohm R.A."/>
            <person name="Kues U."/>
            <person name="Blanchette R.A."/>
            <person name="Grigoriev I.V."/>
            <person name="Minto R.E."/>
            <person name="Hibbett D.S."/>
        </authorList>
    </citation>
    <scope>NUCLEOTIDE SEQUENCE [LARGE SCALE GENOMIC DNA]</scope>
    <source>
        <strain evidence="1 2">FP15055 ss-10</strain>
    </source>
</reference>
<dbReference type="AlphaFoldDB" id="A0A0D7BEH7"/>
<protein>
    <recommendedName>
        <fullName evidence="3">F-box domain-containing protein</fullName>
    </recommendedName>
</protein>